<evidence type="ECO:0000256" key="12">
    <source>
        <dbReference type="ARBA" id="ARBA00023026"/>
    </source>
</evidence>
<dbReference type="eggNOG" id="COG4886">
    <property type="taxonomic scope" value="Bacteria"/>
</dbReference>
<keyword evidence="12" id="KW-0843">Virulence</keyword>
<dbReference type="AlphaFoldDB" id="A0A0K0H9J6"/>
<dbReference type="Proteomes" id="UP000000289">
    <property type="component" value="Chromosome"/>
</dbReference>
<evidence type="ECO:0000313" key="17">
    <source>
        <dbReference type="Proteomes" id="UP000000289"/>
    </source>
</evidence>
<dbReference type="Gene3D" id="1.20.1270.130">
    <property type="entry name" value="Shigella T3SS effector IpaH domain"/>
    <property type="match status" value="1"/>
</dbReference>
<dbReference type="PANTHER" id="PTHR47114">
    <property type="match status" value="1"/>
</dbReference>
<feature type="domain" description="NEL" evidence="15">
    <location>
        <begin position="495"/>
        <end position="788"/>
    </location>
</feature>
<keyword evidence="6 14" id="KW-0964">Secreted</keyword>
<sequence length="796" mass="89165">MIIYCDSYGTFVFIALTRYFLASPYSAKDNDAITRKIHMWPVGNNPGQIQPAAPESLPVDGVSYYTLWQTWASEAVAGAGEQREIAVERLCACLGNQENTLDLEGLNLRALPTLPACVSILNVNNNNLSALPELPAGLSHLTCAGNALTSLPSLPSTLMTLDCSQNRLPELQHLPSALTALNCSKNAMRRLPDLPDTLQSLDCSGNNIALISELPDSLHILDCSGNRLEVLPDLPPSLKNLDCSGNGLIGFPFMPFSLHTLNCSYNELTGLPPFPASLRYLDVSYNEFNSLPSLPHSLTTFLCLHNPLHELPVLPSSLQILGCASTSLAVLPPLPPTLQELHCQNNQLLLLPELPDSLTSIDCSNNRLVRMPALPNSLISLECSNNRLITLTALPDNLQLLVIINNSLTQLPSLPESLRFLNCSNNTLTVLPDLPATLDGLYCHANRLETLPALPDALQEIGYSGNPLATLPELPASLIRLNNNPRAGGAIAPPPLQQSIANWFSFAQRNEIPAHFPTVTNEENAEVFSAFLDRLRHRYRAQQYEGFRSQVRAFLIRLADNAELREKVFMCAYESTQTCDDRVSLAWNTMRIAEMTFTVEREGHEDNIPEMLNIARQVFRMELLTDIANKKIQRLLRENNTFNEDLEVILGLQTQLRDVLHLTQVAPDMYFFRFSHLTEIDINTAERQVQATENRQFESWLNNWEPWQMLLKRIDPQWYEAAENEKYAFVDSPDFESQLEEKLRIHQVPPDARDDARRILGNIVITEKIQDIFKNQTRKILDAKGCLSLLDPVWTE</sequence>
<dbReference type="Pfam" id="PF12468">
    <property type="entry name" value="LRR_TTSS"/>
    <property type="match status" value="1"/>
</dbReference>
<accession>A0A0K0H9J6</accession>
<evidence type="ECO:0000256" key="5">
    <source>
        <dbReference type="ARBA" id="ARBA00012483"/>
    </source>
</evidence>
<dbReference type="Gene3D" id="1.20.58.90">
    <property type="match status" value="1"/>
</dbReference>
<dbReference type="InterPro" id="IPR029487">
    <property type="entry name" value="NEL_dom"/>
</dbReference>
<evidence type="ECO:0000256" key="7">
    <source>
        <dbReference type="ARBA" id="ARBA00022614"/>
    </source>
</evidence>
<dbReference type="GO" id="GO:0005576">
    <property type="term" value="C:extracellular region"/>
    <property type="evidence" value="ECO:0007669"/>
    <property type="project" value="UniProtKB-SubCell"/>
</dbReference>
<evidence type="ECO:0000256" key="1">
    <source>
        <dbReference type="ARBA" id="ARBA00000900"/>
    </source>
</evidence>
<dbReference type="PROSITE" id="PS52053">
    <property type="entry name" value="NEL"/>
    <property type="match status" value="1"/>
</dbReference>
<evidence type="ECO:0000256" key="10">
    <source>
        <dbReference type="ARBA" id="ARBA00022786"/>
    </source>
</evidence>
<organism evidence="16 17">
    <name type="scientific">Salmonella bongori (strain ATCC 43975 / DSM 13772 / NCTC 12419)</name>
    <dbReference type="NCBI Taxonomy" id="218493"/>
    <lineage>
        <taxon>Bacteria</taxon>
        <taxon>Pseudomonadati</taxon>
        <taxon>Pseudomonadota</taxon>
        <taxon>Gammaproteobacteria</taxon>
        <taxon>Enterobacterales</taxon>
        <taxon>Enterobacteriaceae</taxon>
        <taxon>Salmonella</taxon>
    </lineage>
</organism>
<comment type="PTM">
    <text evidence="14">Ubiquitinated in the presence of host E1 ubiquitin-activating enzyme, E2 ubiquitin-conjugating enzyme and ubiquitin.</text>
</comment>
<feature type="active site" description="Glycyl thioester intermediate" evidence="14">
    <location>
        <position position="579"/>
    </location>
</feature>
<dbReference type="InterPro" id="IPR032674">
    <property type="entry name" value="LRR_E3_ligase_N"/>
</dbReference>
<evidence type="ECO:0000256" key="11">
    <source>
        <dbReference type="ARBA" id="ARBA00022843"/>
    </source>
</evidence>
<dbReference type="SUPFAM" id="SSF52058">
    <property type="entry name" value="L domain-like"/>
    <property type="match status" value="2"/>
</dbReference>
<reference evidence="16 17" key="1">
    <citation type="journal article" date="2011" name="PLoS Pathog.">
        <title>Salmonella bongori provides insights into the evolution of the Salmonellae.</title>
        <authorList>
            <person name="Fookes M."/>
            <person name="Schroeder G.N."/>
            <person name="Langridge G.C."/>
            <person name="Blondel C.J."/>
            <person name="Mammina C."/>
            <person name="Connor T.R."/>
            <person name="Seth-Smith H."/>
            <person name="Vernikos G.S."/>
            <person name="Robinson K.S."/>
            <person name="Sanders M."/>
            <person name="Petty N.K."/>
            <person name="Kingsley R.A."/>
            <person name="Baumler A.J."/>
            <person name="Nuccio S.P."/>
            <person name="Contreras I."/>
            <person name="Santiviago C.A."/>
            <person name="Maskell D."/>
            <person name="Barrow P."/>
            <person name="Humphrey T."/>
            <person name="Nastasi A."/>
            <person name="Roberts M."/>
            <person name="Frankel G."/>
            <person name="Parkhill J."/>
            <person name="Dougan G."/>
            <person name="Thomson N.R."/>
        </authorList>
    </citation>
    <scope>NUCLEOTIDE SEQUENCE [LARGE SCALE GENOMIC DNA]</scope>
    <source>
        <strain evidence="17">ATCC 43975 / DSM 13772 / NCTC 12419</strain>
    </source>
</reference>
<evidence type="ECO:0000256" key="8">
    <source>
        <dbReference type="ARBA" id="ARBA00022679"/>
    </source>
</evidence>
<dbReference type="PROSITE" id="PS51450">
    <property type="entry name" value="LRR"/>
    <property type="match status" value="3"/>
</dbReference>
<evidence type="ECO:0000256" key="13">
    <source>
        <dbReference type="ARBA" id="ARBA00023200"/>
    </source>
</evidence>
<dbReference type="GO" id="GO:0061630">
    <property type="term" value="F:ubiquitin protein ligase activity"/>
    <property type="evidence" value="ECO:0007669"/>
    <property type="project" value="UniProtKB-EC"/>
</dbReference>
<keyword evidence="8 14" id="KW-0808">Transferase</keyword>
<keyword evidence="9" id="KW-0677">Repeat</keyword>
<evidence type="ECO:0000256" key="4">
    <source>
        <dbReference type="ARBA" id="ARBA00009868"/>
    </source>
</evidence>
<dbReference type="Pfam" id="PF14496">
    <property type="entry name" value="NEL"/>
    <property type="match status" value="1"/>
</dbReference>
<keyword evidence="13 14" id="KW-1035">Host cytoplasm</keyword>
<evidence type="ECO:0000256" key="9">
    <source>
        <dbReference type="ARBA" id="ARBA00022737"/>
    </source>
</evidence>
<evidence type="ECO:0000256" key="6">
    <source>
        <dbReference type="ARBA" id="ARBA00022525"/>
    </source>
</evidence>
<keyword evidence="7" id="KW-0433">Leucine-rich repeat</keyword>
<dbReference type="Gene3D" id="1.20.58.360">
    <property type="entry name" value="Shigella T3SS effector IpaH defines"/>
    <property type="match status" value="1"/>
</dbReference>
<proteinExistence type="inferred from homology"/>
<keyword evidence="10 14" id="KW-0833">Ubl conjugation pathway</keyword>
<keyword evidence="11 14" id="KW-0832">Ubl conjugation</keyword>
<comment type="catalytic activity">
    <reaction evidence="1">
        <text>S-ubiquitinyl-[E2 ubiquitin-conjugating enzyme]-L-cysteine + [acceptor protein]-L-lysine = [E2 ubiquitin-conjugating enzyme]-L-cysteine + N(6)-ubiquitinyl-[acceptor protein]-L-lysine.</text>
        <dbReference type="EC" id="2.3.2.27"/>
    </reaction>
</comment>
<comment type="similarity">
    <text evidence="4 14">Belongs to the LRR-containing bacterial E3 ligase family.</text>
</comment>
<dbReference type="SMART" id="SM00364">
    <property type="entry name" value="LRR_BAC"/>
    <property type="match status" value="19"/>
</dbReference>
<evidence type="ECO:0000259" key="15">
    <source>
        <dbReference type="PROSITE" id="PS52053"/>
    </source>
</evidence>
<gene>
    <name evidence="16" type="primary">sboK</name>
    <name evidence="16" type="ordered locus">SBG_0970</name>
</gene>
<dbReference type="InterPro" id="IPR001611">
    <property type="entry name" value="Leu-rich_rpt"/>
</dbReference>
<evidence type="ECO:0000313" key="16">
    <source>
        <dbReference type="EMBL" id="CCC30068.1"/>
    </source>
</evidence>
<evidence type="ECO:0000256" key="2">
    <source>
        <dbReference type="ARBA" id="ARBA00004192"/>
    </source>
</evidence>
<protein>
    <recommendedName>
        <fullName evidence="5">RING-type E3 ubiquitin transferase</fullName>
        <ecNumber evidence="5">2.3.2.27</ecNumber>
    </recommendedName>
</protein>
<name>A0A0K0H9J6_SALBC</name>
<dbReference type="GO" id="GO:0016567">
    <property type="term" value="P:protein ubiquitination"/>
    <property type="evidence" value="ECO:0007669"/>
    <property type="project" value="InterPro"/>
</dbReference>
<dbReference type="Gene3D" id="3.80.10.10">
    <property type="entry name" value="Ribonuclease Inhibitor"/>
    <property type="match status" value="2"/>
</dbReference>
<evidence type="ECO:0000256" key="14">
    <source>
        <dbReference type="PROSITE-ProRule" id="PRU01398"/>
    </source>
</evidence>
<dbReference type="EC" id="2.3.2.27" evidence="5"/>
<dbReference type="KEGG" id="sbg:SBG_0970"/>
<dbReference type="PANTHER" id="PTHR47114:SF2">
    <property type="entry name" value="OLIGODENDROCYTE-MYELIN GLYCOPROTEIN"/>
    <property type="match status" value="1"/>
</dbReference>
<comment type="subcellular location">
    <subcellularLocation>
        <location evidence="2">Host cytoplasm</location>
    </subcellularLocation>
    <subcellularLocation>
        <location evidence="3">Secreted</location>
    </subcellularLocation>
</comment>
<dbReference type="EMBL" id="FR877557">
    <property type="protein sequence ID" value="CCC30068.1"/>
    <property type="molecule type" value="Genomic_DNA"/>
</dbReference>
<dbReference type="GO" id="GO:0030430">
    <property type="term" value="C:host cell cytoplasm"/>
    <property type="evidence" value="ECO:0007669"/>
    <property type="project" value="UniProtKB-SubCell"/>
</dbReference>
<dbReference type="InterPro" id="IPR051071">
    <property type="entry name" value="LRR-bact_E3_ubiq_ligases"/>
</dbReference>
<evidence type="ECO:0000256" key="3">
    <source>
        <dbReference type="ARBA" id="ARBA00004613"/>
    </source>
</evidence>
<dbReference type="InterPro" id="IPR032675">
    <property type="entry name" value="LRR_dom_sf"/>
</dbReference>